<reference evidence="1 2" key="1">
    <citation type="submission" date="2018-12" db="EMBL/GenBank/DDBJ databases">
        <title>The whole draft genome of Aquabacterium sp. SJQ9.</title>
        <authorList>
            <person name="Sun L."/>
            <person name="Gao X."/>
            <person name="Chen W."/>
            <person name="Huang K."/>
        </authorList>
    </citation>
    <scope>NUCLEOTIDE SEQUENCE [LARGE SCALE GENOMIC DNA]</scope>
    <source>
        <strain evidence="1 2">SJQ9</strain>
    </source>
</reference>
<gene>
    <name evidence="1" type="ORF">EIP75_21005</name>
</gene>
<dbReference type="SUPFAM" id="SSF47413">
    <property type="entry name" value="lambda repressor-like DNA-binding domains"/>
    <property type="match status" value="1"/>
</dbReference>
<comment type="caution">
    <text evidence="1">The sequence shown here is derived from an EMBL/GenBank/DDBJ whole genome shotgun (WGS) entry which is preliminary data.</text>
</comment>
<dbReference type="Pfam" id="PF15943">
    <property type="entry name" value="YdaS_toxin"/>
    <property type="match status" value="1"/>
</dbReference>
<dbReference type="InterPro" id="IPR031856">
    <property type="entry name" value="YdaS_toxin-like"/>
</dbReference>
<evidence type="ECO:0000313" key="1">
    <source>
        <dbReference type="EMBL" id="RRS02339.1"/>
    </source>
</evidence>
<dbReference type="InterPro" id="IPR010982">
    <property type="entry name" value="Lambda_DNA-bd_dom_sf"/>
</dbReference>
<keyword evidence="2" id="KW-1185">Reference proteome</keyword>
<dbReference type="AlphaFoldDB" id="A0A3R8S066"/>
<protein>
    <submittedName>
        <fullName evidence="1">Helix-turn-helix domain-containing protein</fullName>
    </submittedName>
</protein>
<accession>A0A3R8S066</accession>
<evidence type="ECO:0000313" key="2">
    <source>
        <dbReference type="Proteomes" id="UP000269265"/>
    </source>
</evidence>
<sequence length="104" mass="11644">MRLQITNKAQGSVMTPREALQKAIDIVGSQARLAREIGGGIKQAHISYWITHAEVVPAEHCPTIERIVQHAVRCEDLNPRVDWWVLRHAAVSTQYQTALRSGAH</sequence>
<dbReference type="EMBL" id="RSED01000024">
    <property type="protein sequence ID" value="RRS02339.1"/>
    <property type="molecule type" value="Genomic_DNA"/>
</dbReference>
<dbReference type="Proteomes" id="UP000269265">
    <property type="component" value="Unassembled WGS sequence"/>
</dbReference>
<name>A0A3R8S066_9BURK</name>
<organism evidence="1 2">
    <name type="scientific">Aquabacterium soli</name>
    <dbReference type="NCBI Taxonomy" id="2493092"/>
    <lineage>
        <taxon>Bacteria</taxon>
        <taxon>Pseudomonadati</taxon>
        <taxon>Pseudomonadota</taxon>
        <taxon>Betaproteobacteria</taxon>
        <taxon>Burkholderiales</taxon>
        <taxon>Aquabacterium</taxon>
    </lineage>
</organism>
<dbReference type="GO" id="GO:0003677">
    <property type="term" value="F:DNA binding"/>
    <property type="evidence" value="ECO:0007669"/>
    <property type="project" value="InterPro"/>
</dbReference>
<proteinExistence type="predicted"/>
<dbReference type="Gene3D" id="1.10.260.40">
    <property type="entry name" value="lambda repressor-like DNA-binding domains"/>
    <property type="match status" value="1"/>
</dbReference>